<dbReference type="Proteomes" id="UP000027138">
    <property type="component" value="Unassembled WGS sequence"/>
</dbReference>
<dbReference type="PANTHER" id="PTHR33021">
    <property type="entry name" value="BLUE COPPER PROTEIN"/>
    <property type="match status" value="1"/>
</dbReference>
<dbReference type="PANTHER" id="PTHR33021:SF497">
    <property type="entry name" value="PHYTOCYANIN DOMAIN-CONTAINING PROTEIN"/>
    <property type="match status" value="1"/>
</dbReference>
<proteinExistence type="predicted"/>
<dbReference type="PROSITE" id="PS51485">
    <property type="entry name" value="PHYTOCYANIN"/>
    <property type="match status" value="1"/>
</dbReference>
<dbReference type="GO" id="GO:0005886">
    <property type="term" value="C:plasma membrane"/>
    <property type="evidence" value="ECO:0007669"/>
    <property type="project" value="TreeGrafter"/>
</dbReference>
<keyword evidence="5" id="KW-1133">Transmembrane helix</keyword>
<dbReference type="InterPro" id="IPR039391">
    <property type="entry name" value="Phytocyanin-like"/>
</dbReference>
<dbReference type="GO" id="GO:0046872">
    <property type="term" value="F:metal ion binding"/>
    <property type="evidence" value="ECO:0007669"/>
    <property type="project" value="UniProtKB-KW"/>
</dbReference>
<feature type="chain" id="PRO_5001642767" description="Phytocyanin domain-containing protein" evidence="6">
    <location>
        <begin position="28"/>
        <end position="169"/>
    </location>
</feature>
<dbReference type="InterPro" id="IPR003245">
    <property type="entry name" value="Phytocyanin_dom"/>
</dbReference>
<dbReference type="SUPFAM" id="SSF49503">
    <property type="entry name" value="Cupredoxins"/>
    <property type="match status" value="1"/>
</dbReference>
<keyword evidence="4" id="KW-0325">Glycoprotein</keyword>
<evidence type="ECO:0000256" key="3">
    <source>
        <dbReference type="ARBA" id="ARBA00023157"/>
    </source>
</evidence>
<feature type="signal peptide" evidence="6">
    <location>
        <begin position="1"/>
        <end position="27"/>
    </location>
</feature>
<keyword evidence="3" id="KW-1015">Disulfide bond</keyword>
<sequence>MASRSMSSAGFFIVAVAIIVSLQGANAATRYTVGDDLGWTVPPNNSVGYYENWANNKTFQIGDSLLFNWTGTHTATEVANEEEYNNCTKTGIVIVTSGVIVPLASNGTRYFVCSVGNHCEQGMKVAVKVGNGIAPPALPPSAAPSFTVAATSLAVALISSILILFFTAI</sequence>
<keyword evidence="6" id="KW-0732">Signal</keyword>
<dbReference type="Pfam" id="PF02298">
    <property type="entry name" value="Cu_bind_like"/>
    <property type="match status" value="1"/>
</dbReference>
<dbReference type="FunFam" id="2.60.40.420:FF:000034">
    <property type="entry name" value="Cupredoxin superfamily protein"/>
    <property type="match status" value="1"/>
</dbReference>
<evidence type="ECO:0000256" key="4">
    <source>
        <dbReference type="ARBA" id="ARBA00023180"/>
    </source>
</evidence>
<dbReference type="InterPro" id="IPR028871">
    <property type="entry name" value="BlueCu_1_BS"/>
</dbReference>
<evidence type="ECO:0000259" key="7">
    <source>
        <dbReference type="PROSITE" id="PS51485"/>
    </source>
</evidence>
<keyword evidence="5" id="KW-0812">Transmembrane</keyword>
<gene>
    <name evidence="8" type="ORF">JCGZ_17052</name>
</gene>
<evidence type="ECO:0000256" key="2">
    <source>
        <dbReference type="ARBA" id="ARBA00023008"/>
    </source>
</evidence>
<evidence type="ECO:0000313" key="8">
    <source>
        <dbReference type="EMBL" id="KDP30270.1"/>
    </source>
</evidence>
<dbReference type="STRING" id="180498.A0A067KDF6"/>
<protein>
    <recommendedName>
        <fullName evidence="7">Phytocyanin domain-containing protein</fullName>
    </recommendedName>
</protein>
<dbReference type="GO" id="GO:0009055">
    <property type="term" value="F:electron transfer activity"/>
    <property type="evidence" value="ECO:0007669"/>
    <property type="project" value="InterPro"/>
</dbReference>
<reference evidence="8 9" key="1">
    <citation type="journal article" date="2014" name="PLoS ONE">
        <title>Global Analysis of Gene Expression Profiles in Physic Nut (Jatropha curcas L.) Seedlings Exposed to Salt Stress.</title>
        <authorList>
            <person name="Zhang L."/>
            <person name="Zhang C."/>
            <person name="Wu P."/>
            <person name="Chen Y."/>
            <person name="Li M."/>
            <person name="Jiang H."/>
            <person name="Wu G."/>
        </authorList>
    </citation>
    <scope>NUCLEOTIDE SEQUENCE [LARGE SCALE GENOMIC DNA]</scope>
    <source>
        <strain evidence="9">cv. GZQX0401</strain>
        <tissue evidence="8">Young leaves</tissue>
    </source>
</reference>
<keyword evidence="9" id="KW-1185">Reference proteome</keyword>
<dbReference type="PROSITE" id="PS00196">
    <property type="entry name" value="COPPER_BLUE"/>
    <property type="match status" value="1"/>
</dbReference>
<feature type="transmembrane region" description="Helical" evidence="5">
    <location>
        <begin position="146"/>
        <end position="168"/>
    </location>
</feature>
<keyword evidence="1" id="KW-0479">Metal-binding</keyword>
<evidence type="ECO:0000256" key="6">
    <source>
        <dbReference type="SAM" id="SignalP"/>
    </source>
</evidence>
<accession>A0A067KDF6</accession>
<evidence type="ECO:0000256" key="5">
    <source>
        <dbReference type="SAM" id="Phobius"/>
    </source>
</evidence>
<dbReference type="EMBL" id="KK914699">
    <property type="protein sequence ID" value="KDP30270.1"/>
    <property type="molecule type" value="Genomic_DNA"/>
</dbReference>
<dbReference type="AlphaFoldDB" id="A0A067KDF6"/>
<organism evidence="8 9">
    <name type="scientific">Jatropha curcas</name>
    <name type="common">Barbados nut</name>
    <dbReference type="NCBI Taxonomy" id="180498"/>
    <lineage>
        <taxon>Eukaryota</taxon>
        <taxon>Viridiplantae</taxon>
        <taxon>Streptophyta</taxon>
        <taxon>Embryophyta</taxon>
        <taxon>Tracheophyta</taxon>
        <taxon>Spermatophyta</taxon>
        <taxon>Magnoliopsida</taxon>
        <taxon>eudicotyledons</taxon>
        <taxon>Gunneridae</taxon>
        <taxon>Pentapetalae</taxon>
        <taxon>rosids</taxon>
        <taxon>fabids</taxon>
        <taxon>Malpighiales</taxon>
        <taxon>Euphorbiaceae</taxon>
        <taxon>Crotonoideae</taxon>
        <taxon>Jatropheae</taxon>
        <taxon>Jatropha</taxon>
    </lineage>
</organism>
<name>A0A067KDF6_JATCU</name>
<evidence type="ECO:0000256" key="1">
    <source>
        <dbReference type="ARBA" id="ARBA00022723"/>
    </source>
</evidence>
<keyword evidence="2" id="KW-0186">Copper</keyword>
<dbReference type="OrthoDB" id="2015260at2759"/>
<evidence type="ECO:0000313" key="9">
    <source>
        <dbReference type="Proteomes" id="UP000027138"/>
    </source>
</evidence>
<dbReference type="Gene3D" id="2.60.40.420">
    <property type="entry name" value="Cupredoxins - blue copper proteins"/>
    <property type="match status" value="1"/>
</dbReference>
<keyword evidence="5" id="KW-0472">Membrane</keyword>
<dbReference type="InterPro" id="IPR008972">
    <property type="entry name" value="Cupredoxin"/>
</dbReference>
<feature type="domain" description="Phytocyanin" evidence="7">
    <location>
        <begin position="29"/>
        <end position="131"/>
    </location>
</feature>
<dbReference type="KEGG" id="jcu:105641338"/>